<evidence type="ECO:0000256" key="2">
    <source>
        <dbReference type="ARBA" id="ARBA00022526"/>
    </source>
</evidence>
<evidence type="ECO:0000313" key="4">
    <source>
        <dbReference type="Proteomes" id="UP000054870"/>
    </source>
</evidence>
<proteinExistence type="inferred from homology"/>
<accession>A0A158D788</accession>
<dbReference type="InterPro" id="IPR050282">
    <property type="entry name" value="Cycloisomerase_2"/>
</dbReference>
<dbReference type="Pfam" id="PF10282">
    <property type="entry name" value="Lactonase"/>
    <property type="match status" value="1"/>
</dbReference>
<dbReference type="GO" id="GO:0006006">
    <property type="term" value="P:glucose metabolic process"/>
    <property type="evidence" value="ECO:0007669"/>
    <property type="project" value="UniProtKB-KW"/>
</dbReference>
<reference evidence="3" key="1">
    <citation type="submission" date="2016-01" db="EMBL/GenBank/DDBJ databases">
        <authorList>
            <person name="Peeters C."/>
        </authorList>
    </citation>
    <scope>NUCLEOTIDE SEQUENCE [LARGE SCALE GENOMIC DNA]</scope>
    <source>
        <strain evidence="3">LMG 29318</strain>
    </source>
</reference>
<dbReference type="InterPro" id="IPR015943">
    <property type="entry name" value="WD40/YVTN_repeat-like_dom_sf"/>
</dbReference>
<dbReference type="OrthoDB" id="9790815at2"/>
<dbReference type="RefSeq" id="WP_061127964.1">
    <property type="nucleotide sequence ID" value="NZ_FCOF02000053.1"/>
</dbReference>
<comment type="similarity">
    <text evidence="1">Belongs to the cycloisomerase 2 family.</text>
</comment>
<dbReference type="Proteomes" id="UP000054870">
    <property type="component" value="Unassembled WGS sequence"/>
</dbReference>
<dbReference type="SUPFAM" id="SSF51004">
    <property type="entry name" value="C-terminal (heme d1) domain of cytochrome cd1-nitrite reductase"/>
    <property type="match status" value="1"/>
</dbReference>
<sequence>MTGKVFLYSAVDNVLTQYQVDVASGVLERRCSIHVPAKIQYAWPHPSREYLYVTTSNGGPRVKSDYNHVSAFAIGPDGALTQHGNPQPLDRRAVHMCVDPTGQFILNAHNHPMSGITVHSINSDGTIGEAVKQPHPLDYGIYPHQVMAFPSGDAALIVDRGNKPQGDKPEDPGALRSFKMRNGVLDVEDVVAPRGGYGFGPRHVDFHPSKPWLYASDERMNRLYMFRIIDGRIEQEPAYTQKTLADSKSVAARQIAGPIHVHPSGRYVYVANRADHAIEKDGQKVFAGGENNIAVYALDQETGEPQLMQHADTHSFHVRTFACDPSGSLLVTASIKALSVEDGTGLKEVPAALSVFRIGEDGRLDFVQKYDVETSGNELQYWMGIVSVT</sequence>
<dbReference type="InterPro" id="IPR011048">
    <property type="entry name" value="Haem_d1_sf"/>
</dbReference>
<dbReference type="Gene3D" id="2.130.10.10">
    <property type="entry name" value="YVTN repeat-like/Quinoprotein amine dehydrogenase"/>
    <property type="match status" value="1"/>
</dbReference>
<protein>
    <submittedName>
        <fullName evidence="3">6-phosphogluconolactonase</fullName>
    </submittedName>
</protein>
<organism evidence="3 4">
    <name type="scientific">Caballeronia catudaia</name>
    <dbReference type="NCBI Taxonomy" id="1777136"/>
    <lineage>
        <taxon>Bacteria</taxon>
        <taxon>Pseudomonadati</taxon>
        <taxon>Pseudomonadota</taxon>
        <taxon>Betaproteobacteria</taxon>
        <taxon>Burkholderiales</taxon>
        <taxon>Burkholderiaceae</taxon>
        <taxon>Caballeronia</taxon>
    </lineage>
</organism>
<evidence type="ECO:0000256" key="1">
    <source>
        <dbReference type="ARBA" id="ARBA00005564"/>
    </source>
</evidence>
<dbReference type="InterPro" id="IPR019405">
    <property type="entry name" value="Lactonase_7-beta_prop"/>
</dbReference>
<evidence type="ECO:0000313" key="3">
    <source>
        <dbReference type="EMBL" id="SAK90469.1"/>
    </source>
</evidence>
<comment type="caution">
    <text evidence="3">The sequence shown here is derived from an EMBL/GenBank/DDBJ whole genome shotgun (WGS) entry which is preliminary data.</text>
</comment>
<keyword evidence="2" id="KW-0313">Glucose metabolism</keyword>
<dbReference type="GO" id="GO:0017057">
    <property type="term" value="F:6-phosphogluconolactonase activity"/>
    <property type="evidence" value="ECO:0007669"/>
    <property type="project" value="TreeGrafter"/>
</dbReference>
<gene>
    <name evidence="3" type="ORF">AWB75_06318</name>
</gene>
<dbReference type="EMBL" id="FCOF02000053">
    <property type="protein sequence ID" value="SAK90469.1"/>
    <property type="molecule type" value="Genomic_DNA"/>
</dbReference>
<dbReference type="PANTHER" id="PTHR30344">
    <property type="entry name" value="6-PHOSPHOGLUCONOLACTONASE-RELATED"/>
    <property type="match status" value="1"/>
</dbReference>
<dbReference type="PANTHER" id="PTHR30344:SF1">
    <property type="entry name" value="6-PHOSPHOGLUCONOLACTONASE"/>
    <property type="match status" value="1"/>
</dbReference>
<name>A0A158D788_9BURK</name>
<keyword evidence="4" id="KW-1185">Reference proteome</keyword>
<dbReference type="AlphaFoldDB" id="A0A158D788"/>
<keyword evidence="2" id="KW-0119">Carbohydrate metabolism</keyword>